<dbReference type="AlphaFoldDB" id="A0A1R3GQZ5"/>
<accession>A0A1R3GQZ5</accession>
<evidence type="ECO:0000313" key="2">
    <source>
        <dbReference type="Proteomes" id="UP000187203"/>
    </source>
</evidence>
<reference evidence="2" key="1">
    <citation type="submission" date="2013-09" db="EMBL/GenBank/DDBJ databases">
        <title>Corchorus olitorius genome sequencing.</title>
        <authorList>
            <person name="Alam M."/>
            <person name="Haque M.S."/>
            <person name="Islam M.S."/>
            <person name="Emdad E.M."/>
            <person name="Islam M.M."/>
            <person name="Ahmed B."/>
            <person name="Halim A."/>
            <person name="Hossen Q.M.M."/>
            <person name="Hossain M.Z."/>
            <person name="Ahmed R."/>
            <person name="Khan M.M."/>
            <person name="Islam R."/>
            <person name="Rashid M.M."/>
            <person name="Khan S.A."/>
            <person name="Rahman M.S."/>
            <person name="Alam M."/>
            <person name="Yahiya A.S."/>
            <person name="Khan M.S."/>
            <person name="Azam M.S."/>
            <person name="Haque T."/>
            <person name="Lashkar M.Z.H."/>
            <person name="Akhand A.I."/>
            <person name="Morshed G."/>
            <person name="Roy S."/>
            <person name="Uddin K.S."/>
            <person name="Rabeya T."/>
            <person name="Hossain A.S."/>
            <person name="Chowdhury A."/>
            <person name="Snigdha A.R."/>
            <person name="Mortoza M.S."/>
            <person name="Matin S.A."/>
            <person name="Hoque S.M.E."/>
            <person name="Islam M.K."/>
            <person name="Roy D.K."/>
            <person name="Haider R."/>
            <person name="Moosa M.M."/>
            <person name="Elias S.M."/>
            <person name="Hasan A.M."/>
            <person name="Jahan S."/>
            <person name="Shafiuddin M."/>
            <person name="Mahmood N."/>
            <person name="Shommy N.S."/>
        </authorList>
    </citation>
    <scope>NUCLEOTIDE SEQUENCE [LARGE SCALE GENOMIC DNA]</scope>
    <source>
        <strain evidence="2">cv. O-4</strain>
    </source>
</reference>
<comment type="caution">
    <text evidence="1">The sequence shown here is derived from an EMBL/GenBank/DDBJ whole genome shotgun (WGS) entry which is preliminary data.</text>
</comment>
<evidence type="ECO:0000313" key="1">
    <source>
        <dbReference type="EMBL" id="OMO60476.1"/>
    </source>
</evidence>
<sequence>MIDTRIANLEPPFGEGSFETKVGSPPSLALYKKREKKDESIVFERQDQCETILWEGFWRVLLCGEIEGIEAFERADGRVLEVERLWVGKMRVVLCIEMRLEKRMIR</sequence>
<proteinExistence type="predicted"/>
<gene>
    <name evidence="1" type="ORF">COLO4_33823</name>
</gene>
<keyword evidence="2" id="KW-1185">Reference proteome</keyword>
<name>A0A1R3GQZ5_9ROSI</name>
<protein>
    <submittedName>
        <fullName evidence="1">Uncharacterized protein</fullName>
    </submittedName>
</protein>
<organism evidence="1 2">
    <name type="scientific">Corchorus olitorius</name>
    <dbReference type="NCBI Taxonomy" id="93759"/>
    <lineage>
        <taxon>Eukaryota</taxon>
        <taxon>Viridiplantae</taxon>
        <taxon>Streptophyta</taxon>
        <taxon>Embryophyta</taxon>
        <taxon>Tracheophyta</taxon>
        <taxon>Spermatophyta</taxon>
        <taxon>Magnoliopsida</taxon>
        <taxon>eudicotyledons</taxon>
        <taxon>Gunneridae</taxon>
        <taxon>Pentapetalae</taxon>
        <taxon>rosids</taxon>
        <taxon>malvids</taxon>
        <taxon>Malvales</taxon>
        <taxon>Malvaceae</taxon>
        <taxon>Grewioideae</taxon>
        <taxon>Apeibeae</taxon>
        <taxon>Corchorus</taxon>
    </lineage>
</organism>
<dbReference type="EMBL" id="AWUE01021884">
    <property type="protein sequence ID" value="OMO60476.1"/>
    <property type="molecule type" value="Genomic_DNA"/>
</dbReference>
<dbReference type="Proteomes" id="UP000187203">
    <property type="component" value="Unassembled WGS sequence"/>
</dbReference>